<proteinExistence type="predicted"/>
<name>A0A0E9P7D9_ANGAN</name>
<accession>A0A0E9P7D9</accession>
<evidence type="ECO:0000313" key="2">
    <source>
        <dbReference type="EMBL" id="JAH00409.1"/>
    </source>
</evidence>
<sequence length="41" mass="5079">MFKYNHIDIYHCTRNCIVLLFSYFCVIRWIICTFHMTVCMV</sequence>
<reference evidence="2" key="2">
    <citation type="journal article" date="2015" name="Fish Shellfish Immunol.">
        <title>Early steps in the European eel (Anguilla anguilla)-Vibrio vulnificus interaction in the gills: Role of the RtxA13 toxin.</title>
        <authorList>
            <person name="Callol A."/>
            <person name="Pajuelo D."/>
            <person name="Ebbesson L."/>
            <person name="Teles M."/>
            <person name="MacKenzie S."/>
            <person name="Amaro C."/>
        </authorList>
    </citation>
    <scope>NUCLEOTIDE SEQUENCE</scope>
</reference>
<dbReference type="AlphaFoldDB" id="A0A0E9P7D9"/>
<keyword evidence="1" id="KW-0472">Membrane</keyword>
<keyword evidence="1" id="KW-1133">Transmembrane helix</keyword>
<keyword evidence="1" id="KW-0812">Transmembrane</keyword>
<feature type="transmembrane region" description="Helical" evidence="1">
    <location>
        <begin position="12"/>
        <end position="31"/>
    </location>
</feature>
<evidence type="ECO:0000256" key="1">
    <source>
        <dbReference type="SAM" id="Phobius"/>
    </source>
</evidence>
<reference evidence="2" key="1">
    <citation type="submission" date="2014-11" db="EMBL/GenBank/DDBJ databases">
        <authorList>
            <person name="Amaro Gonzalez C."/>
        </authorList>
    </citation>
    <scope>NUCLEOTIDE SEQUENCE</scope>
</reference>
<protein>
    <submittedName>
        <fullName evidence="2">Uncharacterized protein</fullName>
    </submittedName>
</protein>
<organism evidence="2">
    <name type="scientific">Anguilla anguilla</name>
    <name type="common">European freshwater eel</name>
    <name type="synonym">Muraena anguilla</name>
    <dbReference type="NCBI Taxonomy" id="7936"/>
    <lineage>
        <taxon>Eukaryota</taxon>
        <taxon>Metazoa</taxon>
        <taxon>Chordata</taxon>
        <taxon>Craniata</taxon>
        <taxon>Vertebrata</taxon>
        <taxon>Euteleostomi</taxon>
        <taxon>Actinopterygii</taxon>
        <taxon>Neopterygii</taxon>
        <taxon>Teleostei</taxon>
        <taxon>Anguilliformes</taxon>
        <taxon>Anguillidae</taxon>
        <taxon>Anguilla</taxon>
    </lineage>
</organism>
<dbReference type="EMBL" id="GBXM01108168">
    <property type="protein sequence ID" value="JAH00409.1"/>
    <property type="molecule type" value="Transcribed_RNA"/>
</dbReference>